<dbReference type="Pfam" id="PF17484">
    <property type="entry name" value="TbpB_A"/>
    <property type="match status" value="1"/>
</dbReference>
<feature type="region of interest" description="Disordered" evidence="10">
    <location>
        <begin position="229"/>
        <end position="254"/>
    </location>
</feature>
<organism evidence="14">
    <name type="scientific">Neisseria meningitidis</name>
    <dbReference type="NCBI Taxonomy" id="487"/>
    <lineage>
        <taxon>Bacteria</taxon>
        <taxon>Pseudomonadati</taxon>
        <taxon>Pseudomonadota</taxon>
        <taxon>Betaproteobacteria</taxon>
        <taxon>Neisseriales</taxon>
        <taxon>Neisseriaceae</taxon>
        <taxon>Neisseria</taxon>
    </lineage>
</organism>
<feature type="compositionally biased region" description="Polar residues" evidence="10">
    <location>
        <begin position="118"/>
        <end position="143"/>
    </location>
</feature>
<sequence>MNNPLVNQAAMVLPVFLLSACLGGGGSFDLDSVDTEAPRPAPKYQDVSSEKPQAQKDQGGYGFAMRLKRRNRHPQAKEDKVELNPNDWEETGLPSKPQNLPERQQSVIDKVKTDDGSNIYTSPYLTQSNHQNGSTNSGANQPKNEVKDYKNFKYVYSGWFYKHAESEREFSKIKFKSGDDGYIFYHGKDPSRQLPTSEKVIYKGVWHFVTDTEKGQKFNDILETSKGQGDRYSGFSGDDGETTSNRTDSNLNDKHEGYGFTSNLEVDFGSKKLTGKLIRNNRVTNATTNDKYTTQYYSLDAQITGNRFNGKAIATDKPDTGGTKLHPFVSDSSSLSGGFFGPKGEELGFRFLSDDKKVAVVGSAKTKDKTENGAVASGGTDAAASNGAAGTSSENSKLTTVLDAVELKLGDKEVQKLDNFSNAAQLVVDGIMIPLLPETSESGNNQANQGTNGGTAFTRKFDHTPESDKKDAQAGTQTNGAQTASNTAGDTNGKTKTYEVEVCCSNLNYLKYGMLTRKNSKSAMQAGESSSQADAKTEQVGQSMFLQGERTDEKEIPSEQNIVYRGSWYGHIASSTSWSGNASDKEGGNRAEFTVNFGEKKITGTLTAENRQEATFTIDGKIEGNGFSGTAKTAELGFDLDQKNTTRTPKAYITDAKVQGGFYGPKAEELGGWFAYQGDKQTENTTVASGNGNSASSATVVFGAKRQKPVQ</sequence>
<proteinExistence type="predicted"/>
<feature type="region of interest" description="Disordered" evidence="10">
    <location>
        <begin position="118"/>
        <end position="144"/>
    </location>
</feature>
<name>Q51284_NEIME</name>
<evidence type="ECO:0000259" key="12">
    <source>
        <dbReference type="Pfam" id="PF17483"/>
    </source>
</evidence>
<feature type="region of interest" description="Disordered" evidence="10">
    <location>
        <begin position="439"/>
        <end position="492"/>
    </location>
</feature>
<dbReference type="Gene3D" id="2.40.128.240">
    <property type="match status" value="1"/>
</dbReference>
<feature type="compositionally biased region" description="Polar residues" evidence="10">
    <location>
        <begin position="46"/>
        <end position="56"/>
    </location>
</feature>
<dbReference type="InterPro" id="IPR035313">
    <property type="entry name" value="TbpB_N-lobe"/>
</dbReference>
<dbReference type="AlphaFoldDB" id="Q51284"/>
<evidence type="ECO:0000256" key="2">
    <source>
        <dbReference type="ARBA" id="ARBA00004459"/>
    </source>
</evidence>
<keyword evidence="7" id="KW-0998">Cell outer membrane</keyword>
<feature type="compositionally biased region" description="Low complexity" evidence="10">
    <location>
        <begin position="688"/>
        <end position="698"/>
    </location>
</feature>
<dbReference type="GO" id="GO:0009279">
    <property type="term" value="C:cell outer membrane"/>
    <property type="evidence" value="ECO:0007669"/>
    <property type="project" value="UniProtKB-SubCell"/>
</dbReference>
<feature type="region of interest" description="Disordered" evidence="10">
    <location>
        <begin position="33"/>
        <end position="103"/>
    </location>
</feature>
<dbReference type="InterPro" id="IPR011250">
    <property type="entry name" value="OMP/PagP_B-barrel"/>
</dbReference>
<comment type="subcellular location">
    <subcellularLocation>
        <location evidence="2">Cell outer membrane</location>
        <topology evidence="2">Lipid-anchor</topology>
    </subcellularLocation>
    <subcellularLocation>
        <location evidence="1">Cell surface</location>
    </subcellularLocation>
</comment>
<evidence type="ECO:0000256" key="5">
    <source>
        <dbReference type="ARBA" id="ARBA00023136"/>
    </source>
</evidence>
<dbReference type="InterPro" id="IPR038669">
    <property type="entry name" value="TbpB_N-lobe_sf"/>
</dbReference>
<feature type="domain" description="Transferrin-binding protein B C-lobe/N-lobe beta-barrel" evidence="11">
    <location>
        <begin position="556"/>
        <end position="706"/>
    </location>
</feature>
<dbReference type="FunFam" id="2.40.128.240:FF:000001">
    <property type="entry name" value="Transferrin binding protein 2"/>
    <property type="match status" value="1"/>
</dbReference>
<feature type="region of interest" description="Disordered" evidence="10">
    <location>
        <begin position="364"/>
        <end position="397"/>
    </location>
</feature>
<keyword evidence="5" id="KW-0472">Membrane</keyword>
<evidence type="ECO:0000256" key="9">
    <source>
        <dbReference type="ARBA" id="ARBA00023628"/>
    </source>
</evidence>
<keyword evidence="4" id="KW-0843">Virulence</keyword>
<accession>Q51284</accession>
<dbReference type="PIR" id="S70660">
    <property type="entry name" value="S70660"/>
</dbReference>
<dbReference type="Gene3D" id="2.40.160.90">
    <property type="match status" value="2"/>
</dbReference>
<keyword evidence="6" id="KW-0564">Palmitate</keyword>
<keyword evidence="3" id="KW-0732">Signal</keyword>
<evidence type="ECO:0000256" key="1">
    <source>
        <dbReference type="ARBA" id="ARBA00004241"/>
    </source>
</evidence>
<reference evidence="14" key="1">
    <citation type="submission" date="1995-08" db="EMBL/GenBank/DDBJ databases">
        <title>Molecular characterization of hybrid transferrin-binding protein 2's from Neisseria meningitidis.</title>
        <authorList>
            <person name="Legrain M."/>
            <person name="Findeli A."/>
            <person name="Villeval D."/>
            <person name="Quentin-Millet M."/>
            <person name="Jacobs E."/>
        </authorList>
    </citation>
    <scope>NUCLEOTIDE SEQUENCE</scope>
    <source>
        <strain evidence="14">BZ163</strain>
    </source>
</reference>
<evidence type="ECO:0000256" key="3">
    <source>
        <dbReference type="ARBA" id="ARBA00022729"/>
    </source>
</evidence>
<dbReference type="Pfam" id="PF01298">
    <property type="entry name" value="TbpB_B_D"/>
    <property type="match status" value="2"/>
</dbReference>
<feature type="domain" description="Transferrin-binding protein B C-lobe/N-lobe beta-barrel" evidence="11">
    <location>
        <begin position="194"/>
        <end position="365"/>
    </location>
</feature>
<evidence type="ECO:0000313" key="14">
    <source>
        <dbReference type="EMBL" id="CAA90598.1"/>
    </source>
</evidence>
<dbReference type="InterPro" id="IPR001677">
    <property type="entry name" value="TbpB_B_D"/>
</dbReference>
<feature type="region of interest" description="Disordered" evidence="10">
    <location>
        <begin position="684"/>
        <end position="711"/>
    </location>
</feature>
<dbReference type="EMBL" id="Z50731">
    <property type="protein sequence ID" value="CAA90598.1"/>
    <property type="molecule type" value="Genomic_DNA"/>
</dbReference>
<gene>
    <name evidence="14" type="primary">tbp2</name>
</gene>
<feature type="compositionally biased region" description="Polar residues" evidence="10">
    <location>
        <begin position="474"/>
        <end position="492"/>
    </location>
</feature>
<dbReference type="InterPro" id="IPR038197">
    <property type="entry name" value="TbpB_C-lobe_sf"/>
</dbReference>
<keyword evidence="8" id="KW-0449">Lipoprotein</keyword>
<evidence type="ECO:0000259" key="13">
    <source>
        <dbReference type="Pfam" id="PF17484"/>
    </source>
</evidence>
<evidence type="ECO:0000256" key="6">
    <source>
        <dbReference type="ARBA" id="ARBA00023139"/>
    </source>
</evidence>
<protein>
    <recommendedName>
        <fullName evidence="9">Transferrin-binding protein B</fullName>
    </recommendedName>
</protein>
<dbReference type="Gene3D" id="2.40.128.250">
    <property type="match status" value="1"/>
</dbReference>
<feature type="compositionally biased region" description="Low complexity" evidence="10">
    <location>
        <begin position="377"/>
        <end position="393"/>
    </location>
</feature>
<evidence type="ECO:0000256" key="7">
    <source>
        <dbReference type="ARBA" id="ARBA00023237"/>
    </source>
</evidence>
<evidence type="ECO:0000256" key="10">
    <source>
        <dbReference type="SAM" id="MobiDB-lite"/>
    </source>
</evidence>
<dbReference type="InterPro" id="IPR035316">
    <property type="entry name" value="TbpB_C-lobe"/>
</dbReference>
<feature type="domain" description="Transferrin-binding protein B C-lobe handle" evidence="12">
    <location>
        <begin position="399"/>
        <end position="551"/>
    </location>
</feature>
<feature type="compositionally biased region" description="Basic and acidic residues" evidence="10">
    <location>
        <begin position="459"/>
        <end position="472"/>
    </location>
</feature>
<dbReference type="GO" id="GO:0009986">
    <property type="term" value="C:cell surface"/>
    <property type="evidence" value="ECO:0007669"/>
    <property type="project" value="UniProtKB-SubCell"/>
</dbReference>
<dbReference type="SUPFAM" id="SSF56925">
    <property type="entry name" value="OMPA-like"/>
    <property type="match status" value="2"/>
</dbReference>
<feature type="domain" description="Transferrin-binding protein B N-lobe handle" evidence="13">
    <location>
        <begin position="43"/>
        <end position="191"/>
    </location>
</feature>
<evidence type="ECO:0000256" key="8">
    <source>
        <dbReference type="ARBA" id="ARBA00023288"/>
    </source>
</evidence>
<evidence type="ECO:0000259" key="11">
    <source>
        <dbReference type="Pfam" id="PF01298"/>
    </source>
</evidence>
<feature type="compositionally biased region" description="Low complexity" evidence="10">
    <location>
        <begin position="443"/>
        <end position="456"/>
    </location>
</feature>
<evidence type="ECO:0000256" key="4">
    <source>
        <dbReference type="ARBA" id="ARBA00023026"/>
    </source>
</evidence>
<dbReference type="Pfam" id="PF17483">
    <property type="entry name" value="TbpB_C"/>
    <property type="match status" value="1"/>
</dbReference>